<evidence type="ECO:0000256" key="1">
    <source>
        <dbReference type="ARBA" id="ARBA00006216"/>
    </source>
</evidence>
<dbReference type="EMBL" id="JACHFH010000008">
    <property type="protein sequence ID" value="MBB5335794.1"/>
    <property type="molecule type" value="Genomic_DNA"/>
</dbReference>
<gene>
    <name evidence="5" type="ORF">HNR32_000928</name>
</gene>
<dbReference type="PROSITE" id="PS00211">
    <property type="entry name" value="ABC_TRANSPORTER_1"/>
    <property type="match status" value="1"/>
</dbReference>
<dbReference type="GO" id="GO:0016887">
    <property type="term" value="F:ATP hydrolysis activity"/>
    <property type="evidence" value="ECO:0007669"/>
    <property type="project" value="InterPro"/>
</dbReference>
<dbReference type="InterPro" id="IPR010230">
    <property type="entry name" value="FeS-cluster_ATPase_SufC"/>
</dbReference>
<protein>
    <submittedName>
        <fullName evidence="5">Fe-S cluster assembly ATP-binding protein</fullName>
    </submittedName>
</protein>
<dbReference type="PANTHER" id="PTHR43204:SF1">
    <property type="entry name" value="ABC TRANSPORTER I FAMILY MEMBER 6, CHLOROPLASTIC"/>
    <property type="match status" value="1"/>
</dbReference>
<dbReference type="PANTHER" id="PTHR43204">
    <property type="entry name" value="ABC TRANSPORTER I FAMILY MEMBER 6, CHLOROPLASTIC"/>
    <property type="match status" value="1"/>
</dbReference>
<dbReference type="GO" id="GO:0005524">
    <property type="term" value="F:ATP binding"/>
    <property type="evidence" value="ECO:0007669"/>
    <property type="project" value="UniProtKB-KW"/>
</dbReference>
<keyword evidence="6" id="KW-1185">Reference proteome</keyword>
<sequence length="254" mass="28102">MSEKLLEVNNYSVASTDDIAILKNLNLTINKGETHVLMGPNGAGKSTFGSSLLANPAYKTTHGHILFEDEDITALATDKRAKKGIFLSFQNPVEIPGISLYSFLRSAVKNSAVPLTNKQFREKLNSILTILDLKKEYLERDLNVGFSGGERKKVEMLQLLMLSPQLAILDETDSGLDVDAVNIMLKGINEFQQDKEKGMLIISHNMHILNKLNIDKVHILVKGNIIAEGGSELINEINEHGFSRFEIQVGDKNA</sequence>
<keyword evidence="3 5" id="KW-0067">ATP-binding</keyword>
<evidence type="ECO:0000256" key="2">
    <source>
        <dbReference type="ARBA" id="ARBA00022741"/>
    </source>
</evidence>
<evidence type="ECO:0000313" key="6">
    <source>
        <dbReference type="Proteomes" id="UP000559117"/>
    </source>
</evidence>
<dbReference type="InterPro" id="IPR003439">
    <property type="entry name" value="ABC_transporter-like_ATP-bd"/>
</dbReference>
<dbReference type="SUPFAM" id="SSF52540">
    <property type="entry name" value="P-loop containing nucleoside triphosphate hydrolases"/>
    <property type="match status" value="1"/>
</dbReference>
<dbReference type="CDD" id="cd03217">
    <property type="entry name" value="ABC_FeS_Assembly"/>
    <property type="match status" value="1"/>
</dbReference>
<dbReference type="RefSeq" id="WP_183860107.1">
    <property type="nucleotide sequence ID" value="NZ_JACHFH010000008.1"/>
</dbReference>
<accession>A0A840USJ1</accession>
<dbReference type="InterPro" id="IPR017871">
    <property type="entry name" value="ABC_transporter-like_CS"/>
</dbReference>
<dbReference type="PROSITE" id="PS50893">
    <property type="entry name" value="ABC_TRANSPORTER_2"/>
    <property type="match status" value="1"/>
</dbReference>
<reference evidence="5 6" key="1">
    <citation type="submission" date="2020-08" db="EMBL/GenBank/DDBJ databases">
        <title>Genomic Encyclopedia of Type Strains, Phase IV (KMG-IV): sequencing the most valuable type-strain genomes for metagenomic binning, comparative biology and taxonomic classification.</title>
        <authorList>
            <person name="Goeker M."/>
        </authorList>
    </citation>
    <scope>NUCLEOTIDE SEQUENCE [LARGE SCALE GENOMIC DNA]</scope>
    <source>
        <strain evidence="5 6">DSM 24661</strain>
    </source>
</reference>
<comment type="caution">
    <text evidence="5">The sequence shown here is derived from an EMBL/GenBank/DDBJ whole genome shotgun (WGS) entry which is preliminary data.</text>
</comment>
<dbReference type="InterPro" id="IPR027417">
    <property type="entry name" value="P-loop_NTPase"/>
</dbReference>
<evidence type="ECO:0000313" key="5">
    <source>
        <dbReference type="EMBL" id="MBB5335794.1"/>
    </source>
</evidence>
<dbReference type="Proteomes" id="UP000559117">
    <property type="component" value="Unassembled WGS sequence"/>
</dbReference>
<comment type="similarity">
    <text evidence="1">Belongs to the ABC transporter superfamily. Ycf16 family.</text>
</comment>
<name>A0A840USJ1_9FIRM</name>
<evidence type="ECO:0000259" key="4">
    <source>
        <dbReference type="PROSITE" id="PS50893"/>
    </source>
</evidence>
<dbReference type="Gene3D" id="3.40.50.300">
    <property type="entry name" value="P-loop containing nucleotide triphosphate hydrolases"/>
    <property type="match status" value="1"/>
</dbReference>
<feature type="domain" description="ABC transporter" evidence="4">
    <location>
        <begin position="6"/>
        <end position="247"/>
    </location>
</feature>
<keyword evidence="2" id="KW-0547">Nucleotide-binding</keyword>
<proteinExistence type="inferred from homology"/>
<evidence type="ECO:0000256" key="3">
    <source>
        <dbReference type="ARBA" id="ARBA00022840"/>
    </source>
</evidence>
<dbReference type="NCBIfam" id="TIGR01978">
    <property type="entry name" value="sufC"/>
    <property type="match status" value="1"/>
</dbReference>
<organism evidence="5 6">
    <name type="scientific">Pectinatus brassicae</name>
    <dbReference type="NCBI Taxonomy" id="862415"/>
    <lineage>
        <taxon>Bacteria</taxon>
        <taxon>Bacillati</taxon>
        <taxon>Bacillota</taxon>
        <taxon>Negativicutes</taxon>
        <taxon>Selenomonadales</taxon>
        <taxon>Selenomonadaceae</taxon>
        <taxon>Pectinatus</taxon>
    </lineage>
</organism>
<dbReference type="AlphaFoldDB" id="A0A840USJ1"/>
<dbReference type="Pfam" id="PF00005">
    <property type="entry name" value="ABC_tran"/>
    <property type="match status" value="1"/>
</dbReference>